<dbReference type="Proteomes" id="UP000622648">
    <property type="component" value="Unassembled WGS sequence"/>
</dbReference>
<keyword evidence="4" id="KW-1185">Reference proteome</keyword>
<comment type="caution">
    <text evidence="2">The sequence shown here is derived from an EMBL/GenBank/DDBJ whole genome shotgun (WGS) entry which is preliminary data.</text>
</comment>
<proteinExistence type="predicted"/>
<dbReference type="EMBL" id="BMJO01000008">
    <property type="protein sequence ID" value="GGE68181.1"/>
    <property type="molecule type" value="Genomic_DNA"/>
</dbReference>
<sequence>MSIQYLSNEQGQITAVQLPIEDWEKIKNLYPNVESIDFSLPEWHKEILDARLQAIVKDSSRIAPISELLNELDK</sequence>
<evidence type="ECO:0000313" key="3">
    <source>
        <dbReference type="Proteomes" id="UP000295684"/>
    </source>
</evidence>
<protein>
    <recommendedName>
        <fullName evidence="5">Addiction module component</fullName>
    </recommendedName>
</protein>
<organism evidence="2 3">
    <name type="scientific">Pedobacter psychrotolerans</name>
    <dbReference type="NCBI Taxonomy" id="1843235"/>
    <lineage>
        <taxon>Bacteria</taxon>
        <taxon>Pseudomonadati</taxon>
        <taxon>Bacteroidota</taxon>
        <taxon>Sphingobacteriia</taxon>
        <taxon>Sphingobacteriales</taxon>
        <taxon>Sphingobacteriaceae</taxon>
        <taxon>Pedobacter</taxon>
    </lineage>
</organism>
<dbReference type="EMBL" id="SLWO01000001">
    <property type="protein sequence ID" value="TCO30700.1"/>
    <property type="molecule type" value="Genomic_DNA"/>
</dbReference>
<accession>A0A4R2HKY4</accession>
<evidence type="ECO:0008006" key="5">
    <source>
        <dbReference type="Google" id="ProtNLM"/>
    </source>
</evidence>
<evidence type="ECO:0000313" key="1">
    <source>
        <dbReference type="EMBL" id="GGE68181.1"/>
    </source>
</evidence>
<reference evidence="4" key="2">
    <citation type="journal article" date="2019" name="Int. J. Syst. Evol. Microbiol.">
        <title>The Global Catalogue of Microorganisms (GCM) 10K type strain sequencing project: providing services to taxonomists for standard genome sequencing and annotation.</title>
        <authorList>
            <consortium name="The Broad Institute Genomics Platform"/>
            <consortium name="The Broad Institute Genome Sequencing Center for Infectious Disease"/>
            <person name="Wu L."/>
            <person name="Ma J."/>
        </authorList>
    </citation>
    <scope>NUCLEOTIDE SEQUENCE [LARGE SCALE GENOMIC DNA]</scope>
    <source>
        <strain evidence="4">CGMCC 1.15644</strain>
    </source>
</reference>
<dbReference type="Proteomes" id="UP000295684">
    <property type="component" value="Unassembled WGS sequence"/>
</dbReference>
<dbReference type="OrthoDB" id="798979at2"/>
<name>A0A4R2HKY4_9SPHI</name>
<evidence type="ECO:0000313" key="2">
    <source>
        <dbReference type="EMBL" id="TCO30700.1"/>
    </source>
</evidence>
<reference evidence="1" key="4">
    <citation type="submission" date="2024-05" db="EMBL/GenBank/DDBJ databases">
        <authorList>
            <person name="Sun Q."/>
            <person name="Zhou Y."/>
        </authorList>
    </citation>
    <scope>NUCLEOTIDE SEQUENCE</scope>
    <source>
        <strain evidence="1">CGMCC 1.15644</strain>
    </source>
</reference>
<dbReference type="RefSeq" id="WP_132528901.1">
    <property type="nucleotide sequence ID" value="NZ_BMJO01000008.1"/>
</dbReference>
<gene>
    <name evidence="2" type="ORF">EV200_101135</name>
    <name evidence="1" type="ORF">GCM10011413_38550</name>
</gene>
<evidence type="ECO:0000313" key="4">
    <source>
        <dbReference type="Proteomes" id="UP000622648"/>
    </source>
</evidence>
<reference evidence="1" key="1">
    <citation type="journal article" date="2014" name="Int. J. Syst. Evol. Microbiol.">
        <title>Complete genome of a new Firmicutes species belonging to the dominant human colonic microbiota ('Ruminococcus bicirculans') reveals two chromosomes and a selective capacity to utilize plant glucans.</title>
        <authorList>
            <consortium name="NISC Comparative Sequencing Program"/>
            <person name="Wegmann U."/>
            <person name="Louis P."/>
            <person name="Goesmann A."/>
            <person name="Henrissat B."/>
            <person name="Duncan S.H."/>
            <person name="Flint H.J."/>
        </authorList>
    </citation>
    <scope>NUCLEOTIDE SEQUENCE</scope>
    <source>
        <strain evidence="1">CGMCC 1.15644</strain>
    </source>
</reference>
<reference evidence="2 3" key="3">
    <citation type="submission" date="2019-03" db="EMBL/GenBank/DDBJ databases">
        <title>Genomic Encyclopedia of Type Strains, Phase IV (KMG-IV): sequencing the most valuable type-strain genomes for metagenomic binning, comparative biology and taxonomic classification.</title>
        <authorList>
            <person name="Goeker M."/>
        </authorList>
    </citation>
    <scope>NUCLEOTIDE SEQUENCE [LARGE SCALE GENOMIC DNA]</scope>
    <source>
        <strain evidence="2 3">DSM 103236</strain>
    </source>
</reference>
<dbReference type="AlphaFoldDB" id="A0A4R2HKY4"/>